<evidence type="ECO:0000313" key="2">
    <source>
        <dbReference type="EMBL" id="GAA2277670.1"/>
    </source>
</evidence>
<accession>A0ABP5RYY2</accession>
<dbReference type="RefSeq" id="WP_344641000.1">
    <property type="nucleotide sequence ID" value="NZ_BAAATR010000059.1"/>
</dbReference>
<protein>
    <recommendedName>
        <fullName evidence="1">D-alanine--D-alanine ligase N-terminal domain-containing protein</fullName>
    </recommendedName>
</protein>
<feature type="domain" description="D-alanine--D-alanine ligase N-terminal" evidence="1">
    <location>
        <begin position="46"/>
        <end position="87"/>
    </location>
</feature>
<comment type="caution">
    <text evidence="2">The sequence shown here is derived from an EMBL/GenBank/DDBJ whole genome shotgun (WGS) entry which is preliminary data.</text>
</comment>
<evidence type="ECO:0000313" key="3">
    <source>
        <dbReference type="Proteomes" id="UP001500305"/>
    </source>
</evidence>
<dbReference type="Gene3D" id="3.40.50.20">
    <property type="match status" value="1"/>
</dbReference>
<sequence>MSDARRIALVTGGRSGERDRSLISGEAVRESLVRQSLPHVVLDPTDKDFTDRARETDVAFLAIAGQWAEDGKLQGLLDTLGVPYTGSGVLASAMAMHKPTS</sequence>
<dbReference type="EMBL" id="BAAATR010000059">
    <property type="protein sequence ID" value="GAA2277670.1"/>
    <property type="molecule type" value="Genomic_DNA"/>
</dbReference>
<proteinExistence type="predicted"/>
<gene>
    <name evidence="2" type="ORF">GCM10010430_74420</name>
</gene>
<evidence type="ECO:0000259" key="1">
    <source>
        <dbReference type="Pfam" id="PF01820"/>
    </source>
</evidence>
<dbReference type="SUPFAM" id="SSF52440">
    <property type="entry name" value="PreATP-grasp domain"/>
    <property type="match status" value="1"/>
</dbReference>
<dbReference type="PANTHER" id="PTHR23132:SF23">
    <property type="entry name" value="D-ALANINE--D-ALANINE LIGASE B"/>
    <property type="match status" value="1"/>
</dbReference>
<keyword evidence="3" id="KW-1185">Reference proteome</keyword>
<dbReference type="Proteomes" id="UP001500305">
    <property type="component" value="Unassembled WGS sequence"/>
</dbReference>
<dbReference type="InterPro" id="IPR016185">
    <property type="entry name" value="PreATP-grasp_dom_sf"/>
</dbReference>
<dbReference type="Pfam" id="PF01820">
    <property type="entry name" value="Dala_Dala_lig_N"/>
    <property type="match status" value="1"/>
</dbReference>
<name>A0ABP5RYY2_9ACTN</name>
<dbReference type="PANTHER" id="PTHR23132">
    <property type="entry name" value="D-ALANINE--D-ALANINE LIGASE"/>
    <property type="match status" value="1"/>
</dbReference>
<dbReference type="InterPro" id="IPR011127">
    <property type="entry name" value="Dala_Dala_lig_N"/>
</dbReference>
<organism evidence="2 3">
    <name type="scientific">Kitasatospora cystarginea</name>
    <dbReference type="NCBI Taxonomy" id="58350"/>
    <lineage>
        <taxon>Bacteria</taxon>
        <taxon>Bacillati</taxon>
        <taxon>Actinomycetota</taxon>
        <taxon>Actinomycetes</taxon>
        <taxon>Kitasatosporales</taxon>
        <taxon>Streptomycetaceae</taxon>
        <taxon>Kitasatospora</taxon>
    </lineage>
</organism>
<reference evidence="3" key="1">
    <citation type="journal article" date="2019" name="Int. J. Syst. Evol. Microbiol.">
        <title>The Global Catalogue of Microorganisms (GCM) 10K type strain sequencing project: providing services to taxonomists for standard genome sequencing and annotation.</title>
        <authorList>
            <consortium name="The Broad Institute Genomics Platform"/>
            <consortium name="The Broad Institute Genome Sequencing Center for Infectious Disease"/>
            <person name="Wu L."/>
            <person name="Ma J."/>
        </authorList>
    </citation>
    <scope>NUCLEOTIDE SEQUENCE [LARGE SCALE GENOMIC DNA]</scope>
    <source>
        <strain evidence="3">JCM 7356</strain>
    </source>
</reference>